<reference evidence="4" key="2">
    <citation type="submission" date="2025-09" db="UniProtKB">
        <authorList>
            <consortium name="Ensembl"/>
        </authorList>
    </citation>
    <scope>IDENTIFICATION</scope>
</reference>
<reference evidence="4" key="1">
    <citation type="submission" date="2025-08" db="UniProtKB">
        <authorList>
            <consortium name="Ensembl"/>
        </authorList>
    </citation>
    <scope>IDENTIFICATION</scope>
</reference>
<dbReference type="AlphaFoldDB" id="A0A8C6IIQ2"/>
<dbReference type="GeneTree" id="ENSGT00390000008994"/>
<dbReference type="SUPFAM" id="SSF52058">
    <property type="entry name" value="L domain-like"/>
    <property type="match status" value="1"/>
</dbReference>
<dbReference type="InterPro" id="IPR003591">
    <property type="entry name" value="Leu-rich_rpt_typical-subtyp"/>
</dbReference>
<feature type="region of interest" description="Disordered" evidence="3">
    <location>
        <begin position="365"/>
        <end position="397"/>
    </location>
</feature>
<dbReference type="InterPro" id="IPR050576">
    <property type="entry name" value="Cilia_flagella_integrity"/>
</dbReference>
<accession>A0A8C6IIQ2</accession>
<keyword evidence="5" id="KW-1185">Reference proteome</keyword>
<dbReference type="Ensembl" id="ENSMSIT00000046832.1">
    <property type="protein sequence ID" value="ENSMSIP00000037128.1"/>
    <property type="gene ID" value="ENSMSIG00000030938.1"/>
</dbReference>
<dbReference type="Gene3D" id="3.80.10.10">
    <property type="entry name" value="Ribonuclease Inhibitor"/>
    <property type="match status" value="1"/>
</dbReference>
<feature type="region of interest" description="Disordered" evidence="3">
    <location>
        <begin position="524"/>
        <end position="549"/>
    </location>
</feature>
<evidence type="ECO:0000313" key="5">
    <source>
        <dbReference type="Proteomes" id="UP000694415"/>
    </source>
</evidence>
<evidence type="ECO:0000313" key="4">
    <source>
        <dbReference type="Ensembl" id="ENSMSIP00000037128.1"/>
    </source>
</evidence>
<keyword evidence="2" id="KW-0677">Repeat</keyword>
<dbReference type="InterPro" id="IPR032675">
    <property type="entry name" value="LRR_dom_sf"/>
</dbReference>
<dbReference type="Proteomes" id="UP000694415">
    <property type="component" value="Unplaced"/>
</dbReference>
<feature type="compositionally biased region" description="Basic and acidic residues" evidence="3">
    <location>
        <begin position="537"/>
        <end position="549"/>
    </location>
</feature>
<name>A0A8C6IIQ2_MUSSI</name>
<feature type="compositionally biased region" description="Acidic residues" evidence="3">
    <location>
        <begin position="368"/>
        <end position="377"/>
    </location>
</feature>
<feature type="compositionally biased region" description="Basic residues" evidence="3">
    <location>
        <begin position="643"/>
        <end position="653"/>
    </location>
</feature>
<evidence type="ECO:0000256" key="2">
    <source>
        <dbReference type="ARBA" id="ARBA00022737"/>
    </source>
</evidence>
<organism evidence="4 5">
    <name type="scientific">Mus spicilegus</name>
    <name type="common">Mound-building mouse</name>
    <dbReference type="NCBI Taxonomy" id="10103"/>
    <lineage>
        <taxon>Eukaryota</taxon>
        <taxon>Metazoa</taxon>
        <taxon>Chordata</taxon>
        <taxon>Craniata</taxon>
        <taxon>Vertebrata</taxon>
        <taxon>Euteleostomi</taxon>
        <taxon>Mammalia</taxon>
        <taxon>Eutheria</taxon>
        <taxon>Euarchontoglires</taxon>
        <taxon>Glires</taxon>
        <taxon>Rodentia</taxon>
        <taxon>Myomorpha</taxon>
        <taxon>Muroidea</taxon>
        <taxon>Muridae</taxon>
        <taxon>Murinae</taxon>
        <taxon>Mus</taxon>
        <taxon>Mus</taxon>
    </lineage>
</organism>
<keyword evidence="1" id="KW-0433">Leucine-rich repeat</keyword>
<dbReference type="PANTHER" id="PTHR45973:SF35">
    <property type="entry name" value="LEUCINE-RICH REPEAT-CONTAINING PROTEIN 43"/>
    <property type="match status" value="1"/>
</dbReference>
<dbReference type="SMART" id="SM00369">
    <property type="entry name" value="LRR_TYP"/>
    <property type="match status" value="3"/>
</dbReference>
<evidence type="ECO:0000256" key="1">
    <source>
        <dbReference type="ARBA" id="ARBA00022614"/>
    </source>
</evidence>
<protein>
    <submittedName>
        <fullName evidence="4">Leucine rich repeat containing 43</fullName>
    </submittedName>
</protein>
<feature type="region of interest" description="Disordered" evidence="3">
    <location>
        <begin position="642"/>
        <end position="668"/>
    </location>
</feature>
<evidence type="ECO:0000256" key="3">
    <source>
        <dbReference type="SAM" id="MobiDB-lite"/>
    </source>
</evidence>
<feature type="compositionally biased region" description="Basic residues" evidence="3">
    <location>
        <begin position="381"/>
        <end position="390"/>
    </location>
</feature>
<sequence>METSESSTSDYRQTEGEGVPGTLSTAVCEHLRKLCLREFPCGIGSWNKSRFLPQKCRVWRELVPKEEETLVPEEETVEALLGLVRSNHSPWAMLKDASAEDRFLRELAIQNPLMIKDTFFYSYFRSLRVVNKGVSLVDKDLLKFLKLEELVLSANKIEEIDANNLPPTLKVLELYGNLIASMECLCSAPPPRLQHLGLGHNKLLGPLESLPQLVSLDLGFNNLTDLQSMILGLSTLRHLRLLVLQGNPLSLVPYYRGYTIDSLAHLCVLDDITVSPNEKHQFRGLNIHGDLLAREAQFVVTIGNVRGVLDSSILDPEPGPDGPFISYSYYVTYDFVEDEDLERNVSGLVEATHHDSVLDEIDKHFSGTDEEDQQEDPLEGRHRHRGHQRFHPGSTEEMSKELSEFIAKEMSQMAEGSVESGITEVDESETSISIHSAPLPQSIDSSEELAKLRPKIDIQLCPSPGTVLFNTVHKPWSDVIPCTYEMKHTLKELIRVKAFLLAGTTVSIVEEKILSWPVVPTPVESPLPAKKGKGNNKKKEPAKVMDGRQDLCGPPQGREGGECGTVPCSQLCSWPCPQNKVHKKKKEPPRELRQDPPVLTVLGSGLVYLEPLLAGEAVVSTVCNFGVVRTLETDRLTHARDSKKVKKSLKKDRSKTAPPTMESGYQPEPLSVEVQIQLHQYRSVEEAFLSLID</sequence>
<dbReference type="PANTHER" id="PTHR45973">
    <property type="entry name" value="PROTEIN PHOSPHATASE 1 REGULATORY SUBUNIT SDS22-RELATED"/>
    <property type="match status" value="1"/>
</dbReference>
<proteinExistence type="predicted"/>